<keyword evidence="5" id="KW-0998">Cell outer membrane</keyword>
<evidence type="ECO:0008006" key="9">
    <source>
        <dbReference type="Google" id="ProtNLM"/>
    </source>
</evidence>
<accession>A0A3M5USY6</accession>
<feature type="chain" id="PRO_5018150325" description="Structural protein MipA" evidence="6">
    <location>
        <begin position="32"/>
        <end position="272"/>
    </location>
</feature>
<keyword evidence="3 6" id="KW-0732">Signal</keyword>
<evidence type="ECO:0000313" key="7">
    <source>
        <dbReference type="EMBL" id="RMU48673.1"/>
    </source>
</evidence>
<sequence length="272" mass="29441">MTMNFTTSPTHNVLLGAVTLLCCALAPQAQATDASPTAEETTVTLGLGMGVTPRYMGTDRYRPLVLPMLSIQHGALFADTTRGVGLQFQSDSGFSASAAINYDLGRKEKDSITSPGGDELRGMGDINGATVADFTLSQQLLDWLSVNGEAELRMAGEHRGNRYRFGLEGILLHTDRDTLSLAIDAHAGDSRYNQTFFGVTQAQSQRSIYSKYTADAGIYAYSAALNWQHTFDAHWSTLASLTLTQYADQASDSPLVRRETAGLGLFAINYTF</sequence>
<evidence type="ECO:0000256" key="5">
    <source>
        <dbReference type="ARBA" id="ARBA00023237"/>
    </source>
</evidence>
<dbReference type="GO" id="GO:0009279">
    <property type="term" value="C:cell outer membrane"/>
    <property type="evidence" value="ECO:0007669"/>
    <property type="project" value="UniProtKB-SubCell"/>
</dbReference>
<organism evidence="7 8">
    <name type="scientific">Pseudomonas syringae pv. avii</name>
    <dbReference type="NCBI Taxonomy" id="663959"/>
    <lineage>
        <taxon>Bacteria</taxon>
        <taxon>Pseudomonadati</taxon>
        <taxon>Pseudomonadota</taxon>
        <taxon>Gammaproteobacteria</taxon>
        <taxon>Pseudomonadales</taxon>
        <taxon>Pseudomonadaceae</taxon>
        <taxon>Pseudomonas</taxon>
        <taxon>Pseudomonas syringae</taxon>
    </lineage>
</organism>
<evidence type="ECO:0000256" key="3">
    <source>
        <dbReference type="ARBA" id="ARBA00022729"/>
    </source>
</evidence>
<keyword evidence="4" id="KW-0472">Membrane</keyword>
<dbReference type="InterPro" id="IPR010583">
    <property type="entry name" value="MipA"/>
</dbReference>
<dbReference type="Proteomes" id="UP000280395">
    <property type="component" value="Unassembled WGS sequence"/>
</dbReference>
<protein>
    <recommendedName>
        <fullName evidence="9">Structural protein MipA</fullName>
    </recommendedName>
</protein>
<dbReference type="PANTHER" id="PTHR38776:SF1">
    <property type="entry name" value="MLTA-INTERACTING PROTEIN-RELATED"/>
    <property type="match status" value="1"/>
</dbReference>
<evidence type="ECO:0000313" key="8">
    <source>
        <dbReference type="Proteomes" id="UP000280395"/>
    </source>
</evidence>
<reference evidence="7 8" key="1">
    <citation type="submission" date="2018-08" db="EMBL/GenBank/DDBJ databases">
        <title>Recombination of ecologically and evolutionarily significant loci maintains genetic cohesion in the Pseudomonas syringae species complex.</title>
        <authorList>
            <person name="Dillon M."/>
            <person name="Thakur S."/>
            <person name="Almeida R.N.D."/>
            <person name="Weir B.S."/>
            <person name="Guttman D.S."/>
        </authorList>
    </citation>
    <scope>NUCLEOTIDE SEQUENCE [LARGE SCALE GENOMIC DNA]</scope>
    <source>
        <strain evidence="7 8">ICMP 14479</strain>
    </source>
</reference>
<dbReference type="Pfam" id="PF06629">
    <property type="entry name" value="MipA"/>
    <property type="match status" value="1"/>
</dbReference>
<evidence type="ECO:0000256" key="1">
    <source>
        <dbReference type="ARBA" id="ARBA00004442"/>
    </source>
</evidence>
<dbReference type="AlphaFoldDB" id="A0A3M5USY6"/>
<gene>
    <name evidence="7" type="ORF">ALP29_00827</name>
</gene>
<comment type="caution">
    <text evidence="7">The sequence shown here is derived from an EMBL/GenBank/DDBJ whole genome shotgun (WGS) entry which is preliminary data.</text>
</comment>
<dbReference type="PANTHER" id="PTHR38776">
    <property type="entry name" value="MLTA-INTERACTING PROTEIN-RELATED"/>
    <property type="match status" value="1"/>
</dbReference>
<name>A0A3M5USY6_PSESX</name>
<feature type="signal peptide" evidence="6">
    <location>
        <begin position="1"/>
        <end position="31"/>
    </location>
</feature>
<comment type="similarity">
    <text evidence="2">Belongs to the MipA/OmpV family.</text>
</comment>
<evidence type="ECO:0000256" key="4">
    <source>
        <dbReference type="ARBA" id="ARBA00023136"/>
    </source>
</evidence>
<dbReference type="EMBL" id="RBUA01001149">
    <property type="protein sequence ID" value="RMU48673.1"/>
    <property type="molecule type" value="Genomic_DNA"/>
</dbReference>
<evidence type="ECO:0000256" key="2">
    <source>
        <dbReference type="ARBA" id="ARBA00005722"/>
    </source>
</evidence>
<comment type="subcellular location">
    <subcellularLocation>
        <location evidence="1">Cell outer membrane</location>
    </subcellularLocation>
</comment>
<evidence type="ECO:0000256" key="6">
    <source>
        <dbReference type="SAM" id="SignalP"/>
    </source>
</evidence>
<proteinExistence type="inferred from homology"/>